<dbReference type="RefSeq" id="WP_193782338.1">
    <property type="nucleotide sequence ID" value="NZ_JADDOJ010000143.1"/>
</dbReference>
<dbReference type="SUPFAM" id="SSF46955">
    <property type="entry name" value="Putative DNA-binding domain"/>
    <property type="match status" value="1"/>
</dbReference>
<dbReference type="InterPro" id="IPR036724">
    <property type="entry name" value="Cobalamin-bd_sf"/>
</dbReference>
<evidence type="ECO:0000313" key="4">
    <source>
        <dbReference type="Proteomes" id="UP000715965"/>
    </source>
</evidence>
<protein>
    <submittedName>
        <fullName evidence="3">MerR family transcriptional regulator</fullName>
    </submittedName>
</protein>
<dbReference type="PROSITE" id="PS51332">
    <property type="entry name" value="B12_BINDING"/>
    <property type="match status" value="1"/>
</dbReference>
<organism evidence="3 4">
    <name type="scientific">Ramlibacter aquaticus</name>
    <dbReference type="NCBI Taxonomy" id="2780094"/>
    <lineage>
        <taxon>Bacteria</taxon>
        <taxon>Pseudomonadati</taxon>
        <taxon>Pseudomonadota</taxon>
        <taxon>Betaproteobacteria</taxon>
        <taxon>Burkholderiales</taxon>
        <taxon>Comamonadaceae</taxon>
        <taxon>Ramlibacter</taxon>
    </lineage>
</organism>
<dbReference type="InterPro" id="IPR000551">
    <property type="entry name" value="MerR-type_HTH_dom"/>
</dbReference>
<dbReference type="Pfam" id="PF02310">
    <property type="entry name" value="B12-binding"/>
    <property type="match status" value="1"/>
</dbReference>
<proteinExistence type="predicted"/>
<dbReference type="PROSITE" id="PS50937">
    <property type="entry name" value="HTH_MERR_2"/>
    <property type="match status" value="1"/>
</dbReference>
<dbReference type="InterPro" id="IPR036594">
    <property type="entry name" value="Meth_synthase_dom"/>
</dbReference>
<dbReference type="SUPFAM" id="SSF52242">
    <property type="entry name" value="Cobalamin (vitamin B12)-binding domain"/>
    <property type="match status" value="1"/>
</dbReference>
<accession>A0ABR9SKB1</accession>
<comment type="caution">
    <text evidence="3">The sequence shown here is derived from an EMBL/GenBank/DDBJ whole genome shotgun (WGS) entry which is preliminary data.</text>
</comment>
<keyword evidence="4" id="KW-1185">Reference proteome</keyword>
<name>A0ABR9SKB1_9BURK</name>
<dbReference type="Proteomes" id="UP000715965">
    <property type="component" value="Unassembled WGS sequence"/>
</dbReference>
<feature type="domain" description="HTH merR-type" evidence="1">
    <location>
        <begin position="1"/>
        <end position="52"/>
    </location>
</feature>
<dbReference type="Gene3D" id="1.10.1240.10">
    <property type="entry name" value="Methionine synthase domain"/>
    <property type="match status" value="1"/>
</dbReference>
<dbReference type="Pfam" id="PF13411">
    <property type="entry name" value="MerR_1"/>
    <property type="match status" value="1"/>
</dbReference>
<dbReference type="Gene3D" id="1.10.1660.10">
    <property type="match status" value="1"/>
</dbReference>
<feature type="domain" description="B12-binding" evidence="2">
    <location>
        <begin position="172"/>
        <end position="297"/>
    </location>
</feature>
<sequence length="297" mass="32700">MERETGLPRATLRIWERRYGFPRPERDARDERLYLPDQVRVLKLMRELVEQGHRPGKLARAGAPEIERLALESASRAMAAAAGGRTRLATRMLKLLHAHDAAALRHELEALLAKNGLAEFAGSQLPQINRMIGQAWLAGELQVHEEHLYSDCVTQVLRVAIAGLQARARPEAPLVMLTTFPQEPHGLGLLMAEAMFALQGCPTVSLGVRLPIEQIVSGARAYRADLVGLTFTASLNPGLVLRGLEELRGMLPSRIRLWAGGNNPALTRRSIAGVRVVDDVRQVPALLAEDFALPPRD</sequence>
<dbReference type="InterPro" id="IPR009061">
    <property type="entry name" value="DNA-bd_dom_put_sf"/>
</dbReference>
<evidence type="ECO:0000259" key="1">
    <source>
        <dbReference type="PROSITE" id="PS50937"/>
    </source>
</evidence>
<reference evidence="3 4" key="1">
    <citation type="submission" date="2020-10" db="EMBL/GenBank/DDBJ databases">
        <title>Draft genome of Ramlibacter aquaticus LMG 30558.</title>
        <authorList>
            <person name="Props R."/>
        </authorList>
    </citation>
    <scope>NUCLEOTIDE SEQUENCE [LARGE SCALE GENOMIC DNA]</scope>
    <source>
        <strain evidence="3 4">LMG 30558</strain>
    </source>
</reference>
<dbReference type="Gene3D" id="3.40.50.280">
    <property type="entry name" value="Cobalamin-binding domain"/>
    <property type="match status" value="1"/>
</dbReference>
<evidence type="ECO:0000313" key="3">
    <source>
        <dbReference type="EMBL" id="MBE7942793.1"/>
    </source>
</evidence>
<gene>
    <name evidence="3" type="ORF">IM725_19665</name>
</gene>
<dbReference type="InterPro" id="IPR006158">
    <property type="entry name" value="Cobalamin-bd"/>
</dbReference>
<dbReference type="EMBL" id="JADDOJ010000143">
    <property type="protein sequence ID" value="MBE7942793.1"/>
    <property type="molecule type" value="Genomic_DNA"/>
</dbReference>
<evidence type="ECO:0000259" key="2">
    <source>
        <dbReference type="PROSITE" id="PS51332"/>
    </source>
</evidence>